<dbReference type="PANTHER" id="PTHR48081">
    <property type="entry name" value="AB HYDROLASE SUPERFAMILY PROTEIN C4A8.06C"/>
    <property type="match status" value="1"/>
</dbReference>
<name>A0A6P8SP08_GEOSA</name>
<dbReference type="Gene3D" id="3.40.50.1820">
    <property type="entry name" value="alpha/beta hydrolase"/>
    <property type="match status" value="1"/>
</dbReference>
<evidence type="ECO:0000313" key="5">
    <source>
        <dbReference type="Proteomes" id="UP000515159"/>
    </source>
</evidence>
<comment type="function">
    <text evidence="3">Catalyzes the hydrolysis of N-formyl-L-kynurenine to L-kynurenine, the second step in the kynurenine pathway of tryptophan degradation. Kynurenine may be further oxidized to nicotinic acid, NAD(H) and NADP(H). Required for elimination of toxic metabolites.</text>
</comment>
<dbReference type="GO" id="GO:0005829">
    <property type="term" value="C:cytosol"/>
    <property type="evidence" value="ECO:0007669"/>
    <property type="project" value="UniProtKB-SubCell"/>
</dbReference>
<dbReference type="Pfam" id="PF20434">
    <property type="entry name" value="BD-FAE"/>
    <property type="match status" value="1"/>
</dbReference>
<evidence type="ECO:0000313" key="7">
    <source>
        <dbReference type="RefSeq" id="XP_033818013.1"/>
    </source>
</evidence>
<comment type="similarity">
    <text evidence="3">Belongs to the kynurenine formamidase family.</text>
</comment>
<accession>A0A6P8SP08</accession>
<sequence length="372" mass="41433">MSSWRLLHKEELEYQYSPSRWSPRMDKDAVIEAHVREITEGTKKSRSVTETLLNVPYGALEGEKIDIYLPSHPSGEFPFFVFVHGGYWQFLSKEESGFMAAPLVRNGIAVAALDYDIAPKGHMDLMISQVRRSIVFIVQQYPHISGLYLCGHSAGAHLVAMALSTDWTDYEATPNIKGEICTGSKNCSIASPLIDFQLNLQAGITEQGKTPQKLQGAFLVSGIYDLLPITHTYVNAVLHMSEEFAVRNSPMQHVMEVKSRAENCSIMVVVAEYDTPEFRRQSQEYVQSLQALGLNVCLKDMAGVDHFDVIEKLSQEDYILTQMILTMILSISSKASSCSQVNSDVLDPVLYVPEISLPAACPAGQDEICTYH</sequence>
<dbReference type="InterPro" id="IPR050300">
    <property type="entry name" value="GDXG_lipolytic_enzyme"/>
</dbReference>
<dbReference type="InterPro" id="IPR049492">
    <property type="entry name" value="BD-FAE-like_dom"/>
</dbReference>
<feature type="active site" evidence="3">
    <location>
        <position position="306"/>
    </location>
</feature>
<evidence type="ECO:0000256" key="1">
    <source>
        <dbReference type="ARBA" id="ARBA00022801"/>
    </source>
</evidence>
<evidence type="ECO:0000259" key="4">
    <source>
        <dbReference type="Pfam" id="PF20434"/>
    </source>
</evidence>
<keyword evidence="3" id="KW-0963">Cytoplasm</keyword>
<keyword evidence="1 3" id="KW-0378">Hydrolase</keyword>
<feature type="domain" description="BD-FAE-like" evidence="4">
    <location>
        <begin position="65"/>
        <end position="167"/>
    </location>
</feature>
<evidence type="ECO:0000256" key="2">
    <source>
        <dbReference type="ARBA" id="ARBA00023079"/>
    </source>
</evidence>
<dbReference type="GO" id="GO:0019441">
    <property type="term" value="P:L-tryptophan catabolic process to kynurenine"/>
    <property type="evidence" value="ECO:0007669"/>
    <property type="project" value="UniProtKB-UniRule"/>
</dbReference>
<evidence type="ECO:0000313" key="6">
    <source>
        <dbReference type="RefSeq" id="XP_033818012.1"/>
    </source>
</evidence>
<comment type="pathway">
    <text evidence="3">Amino-acid degradation; L-tryptophan degradation via kynurenine pathway; L-kynurenine from L-tryptophan: step 2/2.</text>
</comment>
<dbReference type="GO" id="GO:0004061">
    <property type="term" value="F:arylformamidase activity"/>
    <property type="evidence" value="ECO:0007669"/>
    <property type="project" value="UniProtKB-UniRule"/>
</dbReference>
<gene>
    <name evidence="3 6 7 8" type="primary">AFMID</name>
</gene>
<comment type="domain">
    <text evidence="3">The main chain amide nitrogen atoms of the second glycine and its adjacent residue in the HGGXW motif define the oxyanion hole, and stabilize the oxyanion that forms during the nucleophilic attack by the catalytic serine during substrate cleavage.</text>
</comment>
<keyword evidence="3" id="KW-0539">Nucleus</keyword>
<dbReference type="GeneID" id="117368451"/>
<keyword evidence="5" id="KW-1185">Reference proteome</keyword>
<comment type="subunit">
    <text evidence="3">Homodimer.</text>
</comment>
<dbReference type="InterPro" id="IPR029058">
    <property type="entry name" value="AB_hydrolase_fold"/>
</dbReference>
<dbReference type="RefSeq" id="XP_033818012.1">
    <property type="nucleotide sequence ID" value="XM_033962121.1"/>
</dbReference>
<dbReference type="CTD" id="125061"/>
<dbReference type="UniPathway" id="UPA00333">
    <property type="reaction ID" value="UER00454"/>
</dbReference>
<evidence type="ECO:0000256" key="3">
    <source>
        <dbReference type="HAMAP-Rule" id="MF_03014"/>
    </source>
</evidence>
<dbReference type="Proteomes" id="UP000515159">
    <property type="component" value="Chromosome 10"/>
</dbReference>
<dbReference type="RefSeq" id="XP_033818013.1">
    <property type="nucleotide sequence ID" value="XM_033962122.1"/>
</dbReference>
<dbReference type="HAMAP" id="MF_03014">
    <property type="entry name" value="KFase"/>
    <property type="match status" value="1"/>
</dbReference>
<dbReference type="RefSeq" id="XP_033818014.1">
    <property type="nucleotide sequence ID" value="XM_033962123.1"/>
</dbReference>
<dbReference type="AlphaFoldDB" id="A0A6P8SP08"/>
<evidence type="ECO:0000313" key="8">
    <source>
        <dbReference type="RefSeq" id="XP_033818014.1"/>
    </source>
</evidence>
<comment type="catalytic activity">
    <reaction evidence="3">
        <text>N-formyl-L-kynurenine + H2O = L-kynurenine + formate + H(+)</text>
        <dbReference type="Rhea" id="RHEA:13009"/>
        <dbReference type="ChEBI" id="CHEBI:15377"/>
        <dbReference type="ChEBI" id="CHEBI:15378"/>
        <dbReference type="ChEBI" id="CHEBI:15740"/>
        <dbReference type="ChEBI" id="CHEBI:57959"/>
        <dbReference type="ChEBI" id="CHEBI:58629"/>
        <dbReference type="EC" id="3.5.1.9"/>
    </reaction>
</comment>
<dbReference type="InterPro" id="IPR027519">
    <property type="entry name" value="KFase_ver/fungi-typ"/>
</dbReference>
<feature type="short sequence motif" description="HGGXW" evidence="3">
    <location>
        <begin position="84"/>
        <end position="88"/>
    </location>
</feature>
<dbReference type="OrthoDB" id="433474at2759"/>
<keyword evidence="2 3" id="KW-0823">Tryptophan catabolism</keyword>
<protein>
    <recommendedName>
        <fullName evidence="3">Kynurenine formamidase</fullName>
        <shortName evidence="3">KFA</shortName>
        <shortName evidence="3">KFase</shortName>
        <ecNumber evidence="3">3.5.1.9</ecNumber>
    </recommendedName>
    <alternativeName>
        <fullName evidence="3">Arylformamidase</fullName>
    </alternativeName>
    <alternativeName>
        <fullName evidence="3">N-formylkynurenine formamidase</fullName>
        <shortName evidence="3">FKF</shortName>
    </alternativeName>
</protein>
<dbReference type="GO" id="GO:0005634">
    <property type="term" value="C:nucleus"/>
    <property type="evidence" value="ECO:0007669"/>
    <property type="project" value="UniProtKB-SubCell"/>
</dbReference>
<organism evidence="5 7">
    <name type="scientific">Geotrypetes seraphini</name>
    <name type="common">Gaboon caecilian</name>
    <name type="synonym">Caecilia seraphini</name>
    <dbReference type="NCBI Taxonomy" id="260995"/>
    <lineage>
        <taxon>Eukaryota</taxon>
        <taxon>Metazoa</taxon>
        <taxon>Chordata</taxon>
        <taxon>Craniata</taxon>
        <taxon>Vertebrata</taxon>
        <taxon>Euteleostomi</taxon>
        <taxon>Amphibia</taxon>
        <taxon>Gymnophiona</taxon>
        <taxon>Geotrypetes</taxon>
    </lineage>
</organism>
<dbReference type="SUPFAM" id="SSF53474">
    <property type="entry name" value="alpha/beta-Hydrolases"/>
    <property type="match status" value="1"/>
</dbReference>
<comment type="subcellular location">
    <subcellularLocation>
        <location evidence="3">Cytoplasm</location>
        <location evidence="3">Cytosol</location>
    </subcellularLocation>
    <subcellularLocation>
        <location evidence="3">Nucleus</location>
    </subcellularLocation>
</comment>
<dbReference type="GO" id="GO:0034354">
    <property type="term" value="P:'de novo' NAD+ biosynthetic process from L-tryptophan"/>
    <property type="evidence" value="ECO:0007669"/>
    <property type="project" value="UniProtKB-UniRule"/>
</dbReference>
<feature type="active site" description="Nucleophile" evidence="3">
    <location>
        <position position="153"/>
    </location>
</feature>
<dbReference type="EC" id="3.5.1.9" evidence="3"/>
<feature type="active site" evidence="3">
    <location>
        <position position="274"/>
    </location>
</feature>
<proteinExistence type="inferred from homology"/>
<dbReference type="KEGG" id="gsh:117368451"/>
<reference evidence="6 7" key="1">
    <citation type="submission" date="2025-04" db="UniProtKB">
        <authorList>
            <consortium name="RefSeq"/>
        </authorList>
    </citation>
    <scope>IDENTIFICATION</scope>
</reference>
<dbReference type="PANTHER" id="PTHR48081:SF33">
    <property type="entry name" value="KYNURENINE FORMAMIDASE"/>
    <property type="match status" value="1"/>
</dbReference>